<comment type="caution">
    <text evidence="3">The sequence shown here is derived from an EMBL/GenBank/DDBJ whole genome shotgun (WGS) entry which is preliminary data.</text>
</comment>
<protein>
    <recommendedName>
        <fullName evidence="5">Adenosylhomocysteinase</fullName>
    </recommendedName>
</protein>
<evidence type="ECO:0000313" key="4">
    <source>
        <dbReference type="Proteomes" id="UP000253941"/>
    </source>
</evidence>
<dbReference type="Pfam" id="PF05221">
    <property type="entry name" value="AdoHcyase"/>
    <property type="match status" value="1"/>
</dbReference>
<feature type="region of interest" description="Disordered" evidence="1">
    <location>
        <begin position="1"/>
        <end position="28"/>
    </location>
</feature>
<feature type="non-terminal residue" evidence="3">
    <location>
        <position position="1"/>
    </location>
</feature>
<gene>
    <name evidence="3" type="ORF">DRB17_18395</name>
    <name evidence="2" type="ORF">DRB17_19080</name>
</gene>
<evidence type="ECO:0008006" key="5">
    <source>
        <dbReference type="Google" id="ProtNLM"/>
    </source>
</evidence>
<reference evidence="3 4" key="1">
    <citation type="submission" date="2018-07" db="EMBL/GenBank/DDBJ databases">
        <title>Venubactetium sediminum gen. nov., sp. nov., isolated from a marine solar saltern.</title>
        <authorList>
            <person name="Wang S."/>
        </authorList>
    </citation>
    <scope>NUCLEOTIDE SEQUENCE [LARGE SCALE GENOMIC DNA]</scope>
    <source>
        <strain evidence="3 4">WD2A32</strain>
    </source>
</reference>
<evidence type="ECO:0000313" key="2">
    <source>
        <dbReference type="EMBL" id="RDD60258.1"/>
    </source>
</evidence>
<accession>A0A369T7G0</accession>
<dbReference type="EMBL" id="QPMH01000033">
    <property type="protein sequence ID" value="RDD60258.1"/>
    <property type="molecule type" value="Genomic_DNA"/>
</dbReference>
<evidence type="ECO:0000256" key="1">
    <source>
        <dbReference type="SAM" id="MobiDB-lite"/>
    </source>
</evidence>
<dbReference type="EMBL" id="QPMH01000028">
    <property type="protein sequence ID" value="RDD60404.1"/>
    <property type="molecule type" value="Genomic_DNA"/>
</dbReference>
<dbReference type="AlphaFoldDB" id="A0A369T7G0"/>
<name>A0A369T7G0_9PROT</name>
<sequence length="28" mass="3262">PLTKMNPKQAEYLGLPAEGPFKPDHYRY</sequence>
<evidence type="ECO:0000313" key="3">
    <source>
        <dbReference type="EMBL" id="RDD60404.1"/>
    </source>
</evidence>
<dbReference type="Proteomes" id="UP000253941">
    <property type="component" value="Unassembled WGS sequence"/>
</dbReference>
<dbReference type="SUPFAM" id="SSF52283">
    <property type="entry name" value="Formate/glycerate dehydrogenase catalytic domain-like"/>
    <property type="match status" value="1"/>
</dbReference>
<dbReference type="InterPro" id="IPR042172">
    <property type="entry name" value="Adenosylhomocyst_ase-like_sf"/>
</dbReference>
<dbReference type="Gene3D" id="3.40.50.1480">
    <property type="entry name" value="Adenosylhomocysteinase-like"/>
    <property type="match status" value="1"/>
</dbReference>
<proteinExistence type="predicted"/>
<keyword evidence="4" id="KW-1185">Reference proteome</keyword>
<dbReference type="InterPro" id="IPR000043">
    <property type="entry name" value="Adenosylhomocysteinase-like"/>
</dbReference>
<organism evidence="3 4">
    <name type="scientific">Ferruginivarius sediminum</name>
    <dbReference type="NCBI Taxonomy" id="2661937"/>
    <lineage>
        <taxon>Bacteria</taxon>
        <taxon>Pseudomonadati</taxon>
        <taxon>Pseudomonadota</taxon>
        <taxon>Alphaproteobacteria</taxon>
        <taxon>Rhodospirillales</taxon>
        <taxon>Rhodospirillaceae</taxon>
        <taxon>Ferruginivarius</taxon>
    </lineage>
</organism>